<dbReference type="SUPFAM" id="SSF48371">
    <property type="entry name" value="ARM repeat"/>
    <property type="match status" value="1"/>
</dbReference>
<comment type="caution">
    <text evidence="1">The sequence shown here is derived from an EMBL/GenBank/DDBJ whole genome shotgun (WGS) entry which is preliminary data.</text>
</comment>
<dbReference type="Gene3D" id="1.25.10.10">
    <property type="entry name" value="Leucine-rich Repeat Variant"/>
    <property type="match status" value="1"/>
</dbReference>
<feature type="non-terminal residue" evidence="1">
    <location>
        <position position="1"/>
    </location>
</feature>
<dbReference type="GO" id="GO:0005783">
    <property type="term" value="C:endoplasmic reticulum"/>
    <property type="evidence" value="ECO:0007669"/>
    <property type="project" value="TreeGrafter"/>
</dbReference>
<evidence type="ECO:0000313" key="1">
    <source>
        <dbReference type="EMBL" id="CAE8653672.1"/>
    </source>
</evidence>
<accession>A0A813IIH2</accession>
<evidence type="ECO:0000313" key="2">
    <source>
        <dbReference type="Proteomes" id="UP000626109"/>
    </source>
</evidence>
<dbReference type="InterPro" id="IPR016024">
    <property type="entry name" value="ARM-type_fold"/>
</dbReference>
<dbReference type="EMBL" id="CAJNNW010011840">
    <property type="protein sequence ID" value="CAE8653672.1"/>
    <property type="molecule type" value="Genomic_DNA"/>
</dbReference>
<dbReference type="InterPro" id="IPR011989">
    <property type="entry name" value="ARM-like"/>
</dbReference>
<name>A0A813IIH2_POLGL</name>
<dbReference type="PANTHER" id="PTHR19316">
    <property type="entry name" value="PROTEIN FOLDING REGULATOR"/>
    <property type="match status" value="1"/>
</dbReference>
<organism evidence="1 2">
    <name type="scientific">Polarella glacialis</name>
    <name type="common">Dinoflagellate</name>
    <dbReference type="NCBI Taxonomy" id="89957"/>
    <lineage>
        <taxon>Eukaryota</taxon>
        <taxon>Sar</taxon>
        <taxon>Alveolata</taxon>
        <taxon>Dinophyceae</taxon>
        <taxon>Suessiales</taxon>
        <taxon>Suessiaceae</taxon>
        <taxon>Polarella</taxon>
    </lineage>
</organism>
<proteinExistence type="predicted"/>
<feature type="non-terminal residue" evidence="1">
    <location>
        <position position="134"/>
    </location>
</feature>
<gene>
    <name evidence="1" type="ORF">PGLA2088_LOCUS10540</name>
</gene>
<reference evidence="1" key="1">
    <citation type="submission" date="2021-02" db="EMBL/GenBank/DDBJ databases">
        <authorList>
            <person name="Dougan E. K."/>
            <person name="Rhodes N."/>
            <person name="Thang M."/>
            <person name="Chan C."/>
        </authorList>
    </citation>
    <scope>NUCLEOTIDE SEQUENCE</scope>
</reference>
<dbReference type="InterPro" id="IPR050693">
    <property type="entry name" value="Hsp70_NEF-Inhibitors"/>
</dbReference>
<dbReference type="GO" id="GO:0000774">
    <property type="term" value="F:adenyl-nucleotide exchange factor activity"/>
    <property type="evidence" value="ECO:0007669"/>
    <property type="project" value="TreeGrafter"/>
</dbReference>
<dbReference type="AlphaFoldDB" id="A0A813IIH2"/>
<protein>
    <submittedName>
        <fullName evidence="1">Uncharacterized protein</fullName>
    </submittedName>
</protein>
<dbReference type="Proteomes" id="UP000626109">
    <property type="component" value="Unassembled WGS sequence"/>
</dbReference>
<sequence length="134" mass="14553">TQYHDGTAPSNFKMLSAEDRAFLEKAMVEAFGEVEDTNGIMKEAAAKITADDRTDESITVALEVIDYCCDNPDCARNAEKLGVLQPMLDVIGTHPGAIRTRALEVLALLFSNNKNIQEAGIKRGALQALVNLTK</sequence>
<dbReference type="PANTHER" id="PTHR19316:SF18">
    <property type="entry name" value="HSP70-BINDING PROTEIN 1"/>
    <property type="match status" value="1"/>
</dbReference>